<feature type="compositionally biased region" description="Basic and acidic residues" evidence="1">
    <location>
        <begin position="69"/>
        <end position="87"/>
    </location>
</feature>
<organism evidence="2 3">
    <name type="scientific">Engystomops pustulosus</name>
    <name type="common">Tungara frog</name>
    <name type="synonym">Physalaemus pustulosus</name>
    <dbReference type="NCBI Taxonomy" id="76066"/>
    <lineage>
        <taxon>Eukaryota</taxon>
        <taxon>Metazoa</taxon>
        <taxon>Chordata</taxon>
        <taxon>Craniata</taxon>
        <taxon>Vertebrata</taxon>
        <taxon>Euteleostomi</taxon>
        <taxon>Amphibia</taxon>
        <taxon>Batrachia</taxon>
        <taxon>Anura</taxon>
        <taxon>Neobatrachia</taxon>
        <taxon>Hyloidea</taxon>
        <taxon>Leptodactylidae</taxon>
        <taxon>Leiuperinae</taxon>
        <taxon>Engystomops</taxon>
    </lineage>
</organism>
<keyword evidence="3" id="KW-1185">Reference proteome</keyword>
<name>A0AAV7CBR9_ENGPU</name>
<gene>
    <name evidence="2" type="ORF">GDO81_008059</name>
</gene>
<dbReference type="Proteomes" id="UP000824782">
    <property type="component" value="Unassembled WGS sequence"/>
</dbReference>
<feature type="compositionally biased region" description="Polar residues" evidence="1">
    <location>
        <begin position="108"/>
        <end position="120"/>
    </location>
</feature>
<feature type="region of interest" description="Disordered" evidence="1">
    <location>
        <begin position="184"/>
        <end position="205"/>
    </location>
</feature>
<accession>A0AAV7CBR9</accession>
<dbReference type="AlphaFoldDB" id="A0AAV7CBR9"/>
<evidence type="ECO:0000256" key="1">
    <source>
        <dbReference type="SAM" id="MobiDB-lite"/>
    </source>
</evidence>
<comment type="caution">
    <text evidence="2">The sequence shown here is derived from an EMBL/GenBank/DDBJ whole genome shotgun (WGS) entry which is preliminary data.</text>
</comment>
<sequence length="248" mass="25093">MGCSKTLSVSLPRTRSTTCAGHGRGAPTGSGPLQVRSLPGAIEQAGGSQTPGPTGKAEAAAPTPAMPSHEAKMAPTTEHRNAADKAKSLALPSLPTDDSTELKRKVSASPTAAQTKTQGGPCTLAVGLQAPHTMESLGMHKDTLSFSSAVSASLGSPTHSNAGGVVASPPHSLALWSDMGDKWPATPAAHTPPTSPLSAVPSCSQGLTSTYPSMPSMGTCAPYVLFSQDQGALAELRGSQFTSSHYSH</sequence>
<reference evidence="2" key="1">
    <citation type="thesis" date="2020" institute="ProQuest LLC" country="789 East Eisenhower Parkway, Ann Arbor, MI, USA">
        <title>Comparative Genomics and Chromosome Evolution.</title>
        <authorList>
            <person name="Mudd A.B."/>
        </authorList>
    </citation>
    <scope>NUCLEOTIDE SEQUENCE</scope>
    <source>
        <strain evidence="2">237g6f4</strain>
        <tissue evidence="2">Blood</tissue>
    </source>
</reference>
<evidence type="ECO:0000313" key="3">
    <source>
        <dbReference type="Proteomes" id="UP000824782"/>
    </source>
</evidence>
<dbReference type="EMBL" id="WNYA01000003">
    <property type="protein sequence ID" value="KAG8582454.1"/>
    <property type="molecule type" value="Genomic_DNA"/>
</dbReference>
<feature type="compositionally biased region" description="Polar residues" evidence="1">
    <location>
        <begin position="1"/>
        <end position="19"/>
    </location>
</feature>
<protein>
    <submittedName>
        <fullName evidence="2">Uncharacterized protein</fullName>
    </submittedName>
</protein>
<proteinExistence type="predicted"/>
<evidence type="ECO:0000313" key="2">
    <source>
        <dbReference type="EMBL" id="KAG8582454.1"/>
    </source>
</evidence>
<feature type="region of interest" description="Disordered" evidence="1">
    <location>
        <begin position="1"/>
        <end position="124"/>
    </location>
</feature>